<dbReference type="EMBL" id="AQHF01000034">
    <property type="protein sequence ID" value="MBE0348999.1"/>
    <property type="molecule type" value="Genomic_DNA"/>
</dbReference>
<comment type="caution">
    <text evidence="1">The sequence shown here is derived from an EMBL/GenBank/DDBJ whole genome shotgun (WGS) entry which is preliminary data.</text>
</comment>
<evidence type="ECO:0000313" key="2">
    <source>
        <dbReference type="Proteomes" id="UP000660708"/>
    </source>
</evidence>
<protein>
    <recommendedName>
        <fullName evidence="3">Beta-propeller domain-containing protein</fullName>
    </recommendedName>
</protein>
<gene>
    <name evidence="1" type="ORF">PPEP_b0881</name>
</gene>
<dbReference type="Pfam" id="PF09826">
    <property type="entry name" value="Beta_propel"/>
    <property type="match status" value="1"/>
</dbReference>
<dbReference type="Proteomes" id="UP000660708">
    <property type="component" value="Unassembled WGS sequence"/>
</dbReference>
<sequence>MNYKIWLSLPLAAGLSACGGSSNNEENKTLPALNALNNSTAPLQASSAAQFSQFVKNGIFIASGGGKNGEDVSENPAATTVTTPYSGTNQLVDGVSQSDRIKFDGRYLYIAGTTEVAYEGDSSKTFVRVLDTVADEVPLQVNELIVSDSAFASQNLYLQEHQLISVLMDYDYGFADDISIQSIQPQVDYQGFIELAFSDVSMPEQAAVEKRFRMDGSLVGSRLIGDTLYVIAEHTLSYSGYTDNDRLASYNQLMDMDVNALLPAFKNLQTNTEAPLVAADSCYLPADATALDGYHGLTTITQVNIHTPDDFKTTCVSTRTAGFYMSATTLYLYNYTFADNTDEVNTAIWQPHGLVLHQLTLNNEGVTYQATGEVEGQLAQVSSNMAATRFDEQDGMLRVFTSKYDTSMGNSHKLHILKPEGNTLVTVATLPNDKYPTPIGKVNPQTNQVDEDVYAVRYFGDTAYVVTFRQIDPLYVLDLSDVTEPKMVGSLEVPGFSSYLHPVGEGLLLGVGQHVTEPNSEVASGTQVSLFDVADPAAPKLLKAHIFEGGFTPLEYDYRTLAMLKDNDSVTRFTLPIVYWTTEQESDASSTWYTANDLAAFEVVQGVDSTLTYRGSSRAALTLPISNDKVLGYTEADRGLIQGDKLLYIHGNYVWQSDWLTPQNNTGPH</sequence>
<name>A0A8I0MZL7_9GAMM</name>
<dbReference type="PROSITE" id="PS51257">
    <property type="entry name" value="PROKAR_LIPOPROTEIN"/>
    <property type="match status" value="1"/>
</dbReference>
<reference evidence="1 2" key="1">
    <citation type="submission" date="2015-06" db="EMBL/GenBank/DDBJ databases">
        <title>Genome sequence of Pseudoalteromonas peptidolytica.</title>
        <authorList>
            <person name="Xie B.-B."/>
            <person name="Rong J.-C."/>
            <person name="Qin Q.-L."/>
            <person name="Zhang Y.-Z."/>
        </authorList>
    </citation>
    <scope>NUCLEOTIDE SEQUENCE [LARGE SCALE GENOMIC DNA]</scope>
    <source>
        <strain evidence="1 2">F12-50-A1</strain>
    </source>
</reference>
<proteinExistence type="predicted"/>
<dbReference type="InterPro" id="IPR019198">
    <property type="entry name" value="Beta_propeller_containing"/>
</dbReference>
<dbReference type="RefSeq" id="WP_147389923.1">
    <property type="nucleotide sequence ID" value="NZ_AQHF01000034.1"/>
</dbReference>
<dbReference type="AlphaFoldDB" id="A0A8I0MZL7"/>
<evidence type="ECO:0008006" key="3">
    <source>
        <dbReference type="Google" id="ProtNLM"/>
    </source>
</evidence>
<organism evidence="1 2">
    <name type="scientific">Pseudoalteromonas peptidolytica F12-50-A1</name>
    <dbReference type="NCBI Taxonomy" id="1315280"/>
    <lineage>
        <taxon>Bacteria</taxon>
        <taxon>Pseudomonadati</taxon>
        <taxon>Pseudomonadota</taxon>
        <taxon>Gammaproteobacteria</taxon>
        <taxon>Alteromonadales</taxon>
        <taxon>Pseudoalteromonadaceae</taxon>
        <taxon>Pseudoalteromonas</taxon>
    </lineage>
</organism>
<keyword evidence="2" id="KW-1185">Reference proteome</keyword>
<evidence type="ECO:0000313" key="1">
    <source>
        <dbReference type="EMBL" id="MBE0348999.1"/>
    </source>
</evidence>
<accession>A0A8I0MZL7</accession>